<evidence type="ECO:0000313" key="2">
    <source>
        <dbReference type="EMBL" id="GIX99719.1"/>
    </source>
</evidence>
<evidence type="ECO:0000256" key="1">
    <source>
        <dbReference type="SAM" id="MobiDB-lite"/>
    </source>
</evidence>
<protein>
    <recommendedName>
        <fullName evidence="4">Ycf15</fullName>
    </recommendedName>
</protein>
<reference evidence="2 3" key="1">
    <citation type="submission" date="2021-06" db="EMBL/GenBank/DDBJ databases">
        <title>Caerostris extrusa draft genome.</title>
        <authorList>
            <person name="Kono N."/>
            <person name="Arakawa K."/>
        </authorList>
    </citation>
    <scope>NUCLEOTIDE SEQUENCE [LARGE SCALE GENOMIC DNA]</scope>
</reference>
<evidence type="ECO:0000313" key="3">
    <source>
        <dbReference type="Proteomes" id="UP001054945"/>
    </source>
</evidence>
<sequence>MFQFILLKYRMVEQFNSESSRRPSITGTHKRHNFGHERRKTPIRHWSHLSKKLSTTVSAAHQNLLILQTYGPDALLRSPRNANPLFSKWLL</sequence>
<organism evidence="2 3">
    <name type="scientific">Caerostris extrusa</name>
    <name type="common">Bark spider</name>
    <name type="synonym">Caerostris bankana</name>
    <dbReference type="NCBI Taxonomy" id="172846"/>
    <lineage>
        <taxon>Eukaryota</taxon>
        <taxon>Metazoa</taxon>
        <taxon>Ecdysozoa</taxon>
        <taxon>Arthropoda</taxon>
        <taxon>Chelicerata</taxon>
        <taxon>Arachnida</taxon>
        <taxon>Araneae</taxon>
        <taxon>Araneomorphae</taxon>
        <taxon>Entelegynae</taxon>
        <taxon>Araneoidea</taxon>
        <taxon>Araneidae</taxon>
        <taxon>Caerostris</taxon>
    </lineage>
</organism>
<accession>A0AAV4PV95</accession>
<proteinExistence type="predicted"/>
<feature type="region of interest" description="Disordered" evidence="1">
    <location>
        <begin position="18"/>
        <end position="41"/>
    </location>
</feature>
<feature type="compositionally biased region" description="Basic residues" evidence="1">
    <location>
        <begin position="28"/>
        <end position="41"/>
    </location>
</feature>
<keyword evidence="3" id="KW-1185">Reference proteome</keyword>
<name>A0AAV4PV95_CAEEX</name>
<dbReference type="EMBL" id="BPLR01005084">
    <property type="protein sequence ID" value="GIX99719.1"/>
    <property type="molecule type" value="Genomic_DNA"/>
</dbReference>
<dbReference type="Proteomes" id="UP001054945">
    <property type="component" value="Unassembled WGS sequence"/>
</dbReference>
<feature type="compositionally biased region" description="Polar residues" evidence="1">
    <location>
        <begin position="18"/>
        <end position="27"/>
    </location>
</feature>
<dbReference type="AlphaFoldDB" id="A0AAV4PV95"/>
<gene>
    <name evidence="2" type="ORF">CEXT_800771</name>
</gene>
<evidence type="ECO:0008006" key="4">
    <source>
        <dbReference type="Google" id="ProtNLM"/>
    </source>
</evidence>
<comment type="caution">
    <text evidence="2">The sequence shown here is derived from an EMBL/GenBank/DDBJ whole genome shotgun (WGS) entry which is preliminary data.</text>
</comment>